<reference evidence="2" key="1">
    <citation type="journal article" date="2021" name="Nat. Commun.">
        <title>Genetic determinants of endophytism in the Arabidopsis root mycobiome.</title>
        <authorList>
            <person name="Mesny F."/>
            <person name="Miyauchi S."/>
            <person name="Thiergart T."/>
            <person name="Pickel B."/>
            <person name="Atanasova L."/>
            <person name="Karlsson M."/>
            <person name="Huettel B."/>
            <person name="Barry K.W."/>
            <person name="Haridas S."/>
            <person name="Chen C."/>
            <person name="Bauer D."/>
            <person name="Andreopoulos W."/>
            <person name="Pangilinan J."/>
            <person name="LaButti K."/>
            <person name="Riley R."/>
            <person name="Lipzen A."/>
            <person name="Clum A."/>
            <person name="Drula E."/>
            <person name="Henrissat B."/>
            <person name="Kohler A."/>
            <person name="Grigoriev I.V."/>
            <person name="Martin F.M."/>
            <person name="Hacquard S."/>
        </authorList>
    </citation>
    <scope>NUCLEOTIDE SEQUENCE</scope>
    <source>
        <strain evidence="2">MPI-SDFR-AT-0120</strain>
    </source>
</reference>
<protein>
    <submittedName>
        <fullName evidence="2">Uncharacterized protein</fullName>
    </submittedName>
</protein>
<evidence type="ECO:0000313" key="2">
    <source>
        <dbReference type="EMBL" id="KAH7075156.1"/>
    </source>
</evidence>
<feature type="transmembrane region" description="Helical" evidence="1">
    <location>
        <begin position="59"/>
        <end position="78"/>
    </location>
</feature>
<feature type="transmembrane region" description="Helical" evidence="1">
    <location>
        <begin position="493"/>
        <end position="515"/>
    </location>
</feature>
<accession>A0A8K0VUG7</accession>
<evidence type="ECO:0000256" key="1">
    <source>
        <dbReference type="SAM" id="Phobius"/>
    </source>
</evidence>
<keyword evidence="1" id="KW-1133">Transmembrane helix</keyword>
<dbReference type="OrthoDB" id="3540210at2759"/>
<name>A0A8K0VUG7_9PLEO</name>
<keyword evidence="3" id="KW-1185">Reference proteome</keyword>
<comment type="caution">
    <text evidence="2">The sequence shown here is derived from an EMBL/GenBank/DDBJ whole genome shotgun (WGS) entry which is preliminary data.</text>
</comment>
<evidence type="ECO:0000313" key="3">
    <source>
        <dbReference type="Proteomes" id="UP000813461"/>
    </source>
</evidence>
<dbReference type="AlphaFoldDB" id="A0A8K0VUG7"/>
<keyword evidence="1" id="KW-0472">Membrane</keyword>
<gene>
    <name evidence="2" type="ORF">FB567DRAFT_610743</name>
</gene>
<dbReference type="EMBL" id="JAGMVJ010000020">
    <property type="protein sequence ID" value="KAH7075156.1"/>
    <property type="molecule type" value="Genomic_DNA"/>
</dbReference>
<proteinExistence type="predicted"/>
<sequence length="601" mass="67295">MYPKGSGTHAYATHGAHDGLHYQRQHTLRNQTSPAAAAKVFLLQLWYWRHTKRSFWRTLPWAFLAVLYIGVFAVLAIFSSRVSDGASTSRLILPRDCGVWAVSKDLTDFDRLQTSLEKTAYDVTNAAGTARSCYSSNGTSLSCNTAPVAMLETDTSPVKCPFGNNICFDGKAFEVKTKGIDSRAHLGINARSAERVIYDRQTVCAPLVTKGYGKVVNDSEGVAERVEYHYGYQPFDESKNISTYTYDYLLLRWNANITYHVNIWEDRVAGKTLWKPIEPLSVEGGDTFIIFVEQNSIIHWKQNKDPVFGANQPNDADNTTFRADRYVAPIACIQKYRFCNPNNNQCSPWDGRYQILETMKEGGTNFNAAQIATANRIVLAHLGTSLYEAINARASKCLRAQDKMSWVWQLPLPDNQWEIEVLSWVQLGLAALQTAVQEYAAGPTLELPNTLMQEMKSDTDYSNYTAVDRAIDEGYSAMCHNQIVHDSQGTMNFSLLGIAIIFGLGLLIGILSFTIEPFTAWVQTTLGVGVARANAWQRDDNLQTLRLLFETHQRGAWKGSSDLVPTTMSPDEVFFYPEANTHGLAREVYQSVPSKIDERSA</sequence>
<dbReference type="Proteomes" id="UP000813461">
    <property type="component" value="Unassembled WGS sequence"/>
</dbReference>
<keyword evidence="1" id="KW-0812">Transmembrane</keyword>
<organism evidence="2 3">
    <name type="scientific">Paraphoma chrysanthemicola</name>
    <dbReference type="NCBI Taxonomy" id="798071"/>
    <lineage>
        <taxon>Eukaryota</taxon>
        <taxon>Fungi</taxon>
        <taxon>Dikarya</taxon>
        <taxon>Ascomycota</taxon>
        <taxon>Pezizomycotina</taxon>
        <taxon>Dothideomycetes</taxon>
        <taxon>Pleosporomycetidae</taxon>
        <taxon>Pleosporales</taxon>
        <taxon>Pleosporineae</taxon>
        <taxon>Phaeosphaeriaceae</taxon>
        <taxon>Paraphoma</taxon>
    </lineage>
</organism>